<keyword evidence="1" id="KW-0805">Transcription regulation</keyword>
<dbReference type="PROSITE" id="PS01124">
    <property type="entry name" value="HTH_ARAC_FAMILY_2"/>
    <property type="match status" value="1"/>
</dbReference>
<dbReference type="InterPro" id="IPR018060">
    <property type="entry name" value="HTH_AraC"/>
</dbReference>
<name>A0A2P7V2J4_9BACL</name>
<reference evidence="6 7" key="1">
    <citation type="submission" date="2018-03" db="EMBL/GenBank/DDBJ databases">
        <title>Brevisbacillus phylogenomics.</title>
        <authorList>
            <person name="Dunlap C."/>
        </authorList>
    </citation>
    <scope>NUCLEOTIDE SEQUENCE [LARGE SCALE GENOMIC DNA]</scope>
    <source>
        <strain evidence="6 7">NRRL NRS-1210</strain>
    </source>
</reference>
<dbReference type="SUPFAM" id="SSF46689">
    <property type="entry name" value="Homeodomain-like"/>
    <property type="match status" value="2"/>
</dbReference>
<dbReference type="PROSITE" id="PS50983">
    <property type="entry name" value="FE_B12_PBP"/>
    <property type="match status" value="1"/>
</dbReference>
<keyword evidence="7" id="KW-1185">Reference proteome</keyword>
<dbReference type="SMART" id="SM00342">
    <property type="entry name" value="HTH_ARAC"/>
    <property type="match status" value="1"/>
</dbReference>
<evidence type="ECO:0000259" key="5">
    <source>
        <dbReference type="PROSITE" id="PS50983"/>
    </source>
</evidence>
<dbReference type="Proteomes" id="UP000240419">
    <property type="component" value="Unassembled WGS sequence"/>
</dbReference>
<accession>A0A2P7V2J4</accession>
<dbReference type="PROSITE" id="PS00041">
    <property type="entry name" value="HTH_ARAC_FAMILY_1"/>
    <property type="match status" value="1"/>
</dbReference>
<dbReference type="Gene3D" id="1.10.10.60">
    <property type="entry name" value="Homeodomain-like"/>
    <property type="match status" value="2"/>
</dbReference>
<comment type="caution">
    <text evidence="6">The sequence shown here is derived from an EMBL/GenBank/DDBJ whole genome shotgun (WGS) entry which is preliminary data.</text>
</comment>
<dbReference type="PANTHER" id="PTHR43280:SF30">
    <property type="entry name" value="MMSAB OPERON REGULATORY PROTEIN"/>
    <property type="match status" value="1"/>
</dbReference>
<proteinExistence type="predicted"/>
<dbReference type="SUPFAM" id="SSF53807">
    <property type="entry name" value="Helical backbone' metal receptor"/>
    <property type="match status" value="1"/>
</dbReference>
<dbReference type="EMBL" id="PXZM01000029">
    <property type="protein sequence ID" value="PSJ93450.1"/>
    <property type="molecule type" value="Genomic_DNA"/>
</dbReference>
<evidence type="ECO:0000313" key="7">
    <source>
        <dbReference type="Proteomes" id="UP000240419"/>
    </source>
</evidence>
<dbReference type="PANTHER" id="PTHR43280">
    <property type="entry name" value="ARAC-FAMILY TRANSCRIPTIONAL REGULATOR"/>
    <property type="match status" value="1"/>
</dbReference>
<gene>
    <name evidence="6" type="ORF">C7R93_18190</name>
</gene>
<dbReference type="InterPro" id="IPR018062">
    <property type="entry name" value="HTH_AraC-typ_CS"/>
</dbReference>
<dbReference type="AlphaFoldDB" id="A0A2P7V2J4"/>
<dbReference type="OrthoDB" id="9807321at2"/>
<evidence type="ECO:0000256" key="2">
    <source>
        <dbReference type="ARBA" id="ARBA00023125"/>
    </source>
</evidence>
<dbReference type="Pfam" id="PF01497">
    <property type="entry name" value="Peripla_BP_2"/>
    <property type="match status" value="1"/>
</dbReference>
<dbReference type="RefSeq" id="WP_106840141.1">
    <property type="nucleotide sequence ID" value="NZ_JBCNIW010000002.1"/>
</dbReference>
<protein>
    <submittedName>
        <fullName evidence="6">Transcriptional regulator</fullName>
    </submittedName>
</protein>
<evidence type="ECO:0000259" key="4">
    <source>
        <dbReference type="PROSITE" id="PS01124"/>
    </source>
</evidence>
<evidence type="ECO:0000256" key="1">
    <source>
        <dbReference type="ARBA" id="ARBA00023015"/>
    </source>
</evidence>
<evidence type="ECO:0000313" key="6">
    <source>
        <dbReference type="EMBL" id="PSJ93450.1"/>
    </source>
</evidence>
<dbReference type="Gene3D" id="3.40.50.1980">
    <property type="entry name" value="Nitrogenase molybdenum iron protein domain"/>
    <property type="match status" value="2"/>
</dbReference>
<dbReference type="InterPro" id="IPR002491">
    <property type="entry name" value="ABC_transptr_periplasmic_BD"/>
</dbReference>
<feature type="domain" description="Fe/B12 periplasmic-binding" evidence="5">
    <location>
        <begin position="277"/>
        <end position="518"/>
    </location>
</feature>
<evidence type="ECO:0000256" key="3">
    <source>
        <dbReference type="ARBA" id="ARBA00023163"/>
    </source>
</evidence>
<dbReference type="GO" id="GO:0003700">
    <property type="term" value="F:DNA-binding transcription factor activity"/>
    <property type="evidence" value="ECO:0007669"/>
    <property type="project" value="InterPro"/>
</dbReference>
<feature type="domain" description="HTH araC/xylS-type" evidence="4">
    <location>
        <begin position="171"/>
        <end position="273"/>
    </location>
</feature>
<organism evidence="6 7">
    <name type="scientific">Brevibacillus fortis</name>
    <dbReference type="NCBI Taxonomy" id="2126352"/>
    <lineage>
        <taxon>Bacteria</taxon>
        <taxon>Bacillati</taxon>
        <taxon>Bacillota</taxon>
        <taxon>Bacilli</taxon>
        <taxon>Bacillales</taxon>
        <taxon>Paenibacillaceae</taxon>
        <taxon>Brevibacillus</taxon>
    </lineage>
</organism>
<dbReference type="Pfam" id="PF12833">
    <property type="entry name" value="HTH_18"/>
    <property type="match status" value="1"/>
</dbReference>
<sequence>MGKTDKYSDPNVITVNDVQVLSISKEWKLAEARDRSEQIIILVIEGRASFRLDKTGGMLTQGDFLVISPEDIEEGLALLPITENIYVCYVALFAAHARKERDGWLINEVMLPIQGKHHIEAISLIHHHIEQLHLAWRKDHFDQATMQILFLKLWQAIMAGITLQEKKTDRQQLLQGIAEHMEQHCEETFQIEEMARYSGMTPTLFYQQFKEYTSLTPLQFINRKRMEKACQLLVAEDVMIPEVASEVGYRDVYYFSRMFKKIVGVPPYRFKKSLHKKIAVLHPAIIGDLLALGVSIQHLIPVWEKHRQKRPYSQMEAATLEFDLYRLRQMEPDLIVGTDQVAPWLEQLEAIAPTQLIPFKTTTWRDHLQQVATMLGIAEVATSWLYYYDLKAVAARERIRKKIGNETVMAVRAWDGGARIFGARRRKISDILYGDLQVRPPMGTDHFAFLDITSLDELHDFQADHILLFDERKIRTDVRKHRLKGNVHRAGVYPWLHYSALGHEQAISEALTHFAESQECTKKESGSSIFLRPQVCDND</sequence>
<dbReference type="GO" id="GO:0043565">
    <property type="term" value="F:sequence-specific DNA binding"/>
    <property type="evidence" value="ECO:0007669"/>
    <property type="project" value="InterPro"/>
</dbReference>
<keyword evidence="2" id="KW-0238">DNA-binding</keyword>
<dbReference type="InterPro" id="IPR009057">
    <property type="entry name" value="Homeodomain-like_sf"/>
</dbReference>
<keyword evidence="3" id="KW-0804">Transcription</keyword>